<keyword evidence="2" id="KW-1185">Reference proteome</keyword>
<evidence type="ECO:0000313" key="2">
    <source>
        <dbReference type="Proteomes" id="UP001225356"/>
    </source>
</evidence>
<sequence length="66" mass="6881">MALLPECADDQVADRGHDVRELSGADLAGVFAKGDITDVMLAIFYAPMRSDVMIEVLGSGQVGGQG</sequence>
<organism evidence="1 2">
    <name type="scientific">Streptosporangium lutulentum</name>
    <dbReference type="NCBI Taxonomy" id="1461250"/>
    <lineage>
        <taxon>Bacteria</taxon>
        <taxon>Bacillati</taxon>
        <taxon>Actinomycetota</taxon>
        <taxon>Actinomycetes</taxon>
        <taxon>Streptosporangiales</taxon>
        <taxon>Streptosporangiaceae</taxon>
        <taxon>Streptosporangium</taxon>
    </lineage>
</organism>
<name>A0ABT9QPL3_9ACTN</name>
<dbReference type="EMBL" id="JAUSQU010000001">
    <property type="protein sequence ID" value="MDP9848683.1"/>
    <property type="molecule type" value="Genomic_DNA"/>
</dbReference>
<comment type="caution">
    <text evidence="1">The sequence shown here is derived from an EMBL/GenBank/DDBJ whole genome shotgun (WGS) entry which is preliminary data.</text>
</comment>
<accession>A0ABT9QPL3</accession>
<protein>
    <submittedName>
        <fullName evidence="1">Uncharacterized protein</fullName>
    </submittedName>
</protein>
<gene>
    <name evidence="1" type="ORF">J2853_007894</name>
</gene>
<evidence type="ECO:0000313" key="1">
    <source>
        <dbReference type="EMBL" id="MDP9848683.1"/>
    </source>
</evidence>
<dbReference type="Proteomes" id="UP001225356">
    <property type="component" value="Unassembled WGS sequence"/>
</dbReference>
<proteinExistence type="predicted"/>
<reference evidence="1 2" key="1">
    <citation type="submission" date="2023-07" db="EMBL/GenBank/DDBJ databases">
        <title>Sequencing the genomes of 1000 actinobacteria strains.</title>
        <authorList>
            <person name="Klenk H.-P."/>
        </authorList>
    </citation>
    <scope>NUCLEOTIDE SEQUENCE [LARGE SCALE GENOMIC DNA]</scope>
    <source>
        <strain evidence="1 2">DSM 46740</strain>
    </source>
</reference>